<evidence type="ECO:0000256" key="3">
    <source>
        <dbReference type="ARBA" id="ARBA00010701"/>
    </source>
</evidence>
<proteinExistence type="inferred from homology"/>
<keyword evidence="10" id="KW-0472">Membrane</keyword>
<feature type="domain" description="Lipase" evidence="11">
    <location>
        <begin position="289"/>
        <end position="617"/>
    </location>
</feature>
<keyword evidence="6" id="KW-0378">Hydrolase</keyword>
<dbReference type="GO" id="GO:0008970">
    <property type="term" value="F:phospholipase A1 activity"/>
    <property type="evidence" value="ECO:0007669"/>
    <property type="project" value="UniProtKB-EC"/>
</dbReference>
<evidence type="ECO:0000259" key="11">
    <source>
        <dbReference type="Pfam" id="PF00151"/>
    </source>
</evidence>
<dbReference type="OrthoDB" id="199913at2759"/>
<dbReference type="PANTHER" id="PTHR11610">
    <property type="entry name" value="LIPASE"/>
    <property type="match status" value="1"/>
</dbReference>
<dbReference type="STRING" id="543379.A0A232EXD3"/>
<evidence type="ECO:0000256" key="10">
    <source>
        <dbReference type="SAM" id="Phobius"/>
    </source>
</evidence>
<organism evidence="12 13">
    <name type="scientific">Trichomalopsis sarcophagae</name>
    <dbReference type="NCBI Taxonomy" id="543379"/>
    <lineage>
        <taxon>Eukaryota</taxon>
        <taxon>Metazoa</taxon>
        <taxon>Ecdysozoa</taxon>
        <taxon>Arthropoda</taxon>
        <taxon>Hexapoda</taxon>
        <taxon>Insecta</taxon>
        <taxon>Pterygota</taxon>
        <taxon>Neoptera</taxon>
        <taxon>Endopterygota</taxon>
        <taxon>Hymenoptera</taxon>
        <taxon>Apocrita</taxon>
        <taxon>Proctotrupomorpha</taxon>
        <taxon>Chalcidoidea</taxon>
        <taxon>Pteromalidae</taxon>
        <taxon>Pteromalinae</taxon>
        <taxon>Trichomalopsis</taxon>
    </lineage>
</organism>
<name>A0A232EXD3_9HYME</name>
<dbReference type="GO" id="GO:0005615">
    <property type="term" value="C:extracellular space"/>
    <property type="evidence" value="ECO:0007669"/>
    <property type="project" value="TreeGrafter"/>
</dbReference>
<dbReference type="EMBL" id="NNAY01001748">
    <property type="protein sequence ID" value="OXU23034.1"/>
    <property type="molecule type" value="Genomic_DNA"/>
</dbReference>
<dbReference type="GO" id="GO:0016042">
    <property type="term" value="P:lipid catabolic process"/>
    <property type="evidence" value="ECO:0007669"/>
    <property type="project" value="TreeGrafter"/>
</dbReference>
<keyword evidence="13" id="KW-1185">Reference proteome</keyword>
<dbReference type="EC" id="3.1.1.32" evidence="4"/>
<dbReference type="PANTHER" id="PTHR11610:SF178">
    <property type="entry name" value="LIPASE MEMBER H-A-LIKE PROTEIN"/>
    <property type="match status" value="1"/>
</dbReference>
<keyword evidence="7" id="KW-1015">Disulfide bond</keyword>
<dbReference type="Pfam" id="PF00151">
    <property type="entry name" value="Lipase"/>
    <property type="match status" value="1"/>
</dbReference>
<comment type="similarity">
    <text evidence="3 8">Belongs to the AB hydrolase superfamily. Lipase family.</text>
</comment>
<evidence type="ECO:0000256" key="9">
    <source>
        <dbReference type="SAM" id="MobiDB-lite"/>
    </source>
</evidence>
<comment type="caution">
    <text evidence="12">The sequence shown here is derived from an EMBL/GenBank/DDBJ whole genome shotgun (WGS) entry which is preliminary data.</text>
</comment>
<feature type="compositionally biased region" description="Acidic residues" evidence="9">
    <location>
        <begin position="65"/>
        <end position="78"/>
    </location>
</feature>
<dbReference type="CDD" id="cd00707">
    <property type="entry name" value="Pancreat_lipase_like"/>
    <property type="match status" value="1"/>
</dbReference>
<evidence type="ECO:0000256" key="7">
    <source>
        <dbReference type="ARBA" id="ARBA00023157"/>
    </source>
</evidence>
<dbReference type="InterPro" id="IPR013818">
    <property type="entry name" value="Lipase"/>
</dbReference>
<evidence type="ECO:0000256" key="4">
    <source>
        <dbReference type="ARBA" id="ARBA00013179"/>
    </source>
</evidence>
<keyword evidence="10" id="KW-0812">Transmembrane</keyword>
<dbReference type="PRINTS" id="PR00821">
    <property type="entry name" value="TAGLIPASE"/>
</dbReference>
<evidence type="ECO:0000313" key="12">
    <source>
        <dbReference type="EMBL" id="OXU23034.1"/>
    </source>
</evidence>
<dbReference type="InterPro" id="IPR033906">
    <property type="entry name" value="Lipase_N"/>
</dbReference>
<dbReference type="Gene3D" id="3.40.50.1820">
    <property type="entry name" value="alpha/beta hydrolase"/>
    <property type="match status" value="1"/>
</dbReference>
<keyword evidence="10" id="KW-1133">Transmembrane helix</keyword>
<evidence type="ECO:0000256" key="8">
    <source>
        <dbReference type="RuleBase" id="RU004262"/>
    </source>
</evidence>
<comment type="catalytic activity">
    <reaction evidence="1">
        <text>a 1,2-diacyl-sn-glycero-3-phosphocholine + H2O = a 2-acyl-sn-glycero-3-phosphocholine + a fatty acid + H(+)</text>
        <dbReference type="Rhea" id="RHEA:18689"/>
        <dbReference type="ChEBI" id="CHEBI:15377"/>
        <dbReference type="ChEBI" id="CHEBI:15378"/>
        <dbReference type="ChEBI" id="CHEBI:28868"/>
        <dbReference type="ChEBI" id="CHEBI:57643"/>
        <dbReference type="ChEBI" id="CHEBI:57875"/>
        <dbReference type="EC" id="3.1.1.32"/>
    </reaction>
</comment>
<sequence length="647" mass="71923">MDKNRKRKAKQTLLDNIDEWSNEAKKIQDKVDAAATELENLADSGSDDGSEESSENTEDGRNPADETEQQNDNPDEENKETSEVEKSLSDDILKALGDDPIEEEVAEVKLHSSIAKRWKHWFSKGVNETEREKLTKKYLRHQLIKSIKMAGNCKNLILIGAVQLLVVLSCGLELPFKNPIDMALDPLGSMKNITGIIKDPIKNITNPLEDVKDISNQLPNPFDVVGNISENLPDPFDVVGNISENLPDPLGVVKNISELVATTAVFTRNNVTLNCFGLPIKLFADAVEKMFMQETKAKDVRFYFASRSQPDYVTVLVDDDFSLRETDFDITRPTVVITHGFMSSGKESWLKEMKDAFLKLDDVNVIVVDWQKGSNTWNYFSAAISTRIVGLQIAKLFAQIREVEYASNSSPDVDSWGSLYFVGHSLGSHISAHAALLIRDSQAKQENSWIVSRITGLDPAQPCFHTANLTLKLDKDDAPFVDVIHTNARQIYFLGLGLPDQLGFADFYPNGGEVQPGCSDIDTSIWSFLLLPKIVIQESICSHGRSHAFLTESVLNAASANCSFVGFQWNRSKKNIPKVSSDKCVNDFCTEMGINSSAFYPNNSGTFYVPTRASAPFCGADEEEEKLEIEEGSSISSVFFKLAKKIF</sequence>
<evidence type="ECO:0000256" key="1">
    <source>
        <dbReference type="ARBA" id="ARBA00000111"/>
    </source>
</evidence>
<dbReference type="SUPFAM" id="SSF53474">
    <property type="entry name" value="alpha/beta-Hydrolases"/>
    <property type="match status" value="1"/>
</dbReference>
<feature type="compositionally biased region" description="Acidic residues" evidence="9">
    <location>
        <begin position="45"/>
        <end position="57"/>
    </location>
</feature>
<protein>
    <recommendedName>
        <fullName evidence="4">phospholipase A1</fullName>
        <ecNumber evidence="4">3.1.1.32</ecNumber>
    </recommendedName>
</protein>
<gene>
    <name evidence="12" type="ORF">TSAR_002143</name>
</gene>
<evidence type="ECO:0000256" key="2">
    <source>
        <dbReference type="ARBA" id="ARBA00004613"/>
    </source>
</evidence>
<keyword evidence="5" id="KW-0964">Secreted</keyword>
<evidence type="ECO:0000313" key="13">
    <source>
        <dbReference type="Proteomes" id="UP000215335"/>
    </source>
</evidence>
<dbReference type="InterPro" id="IPR029058">
    <property type="entry name" value="AB_hydrolase_fold"/>
</dbReference>
<comment type="subcellular location">
    <subcellularLocation>
        <location evidence="2">Secreted</location>
    </subcellularLocation>
</comment>
<evidence type="ECO:0000256" key="6">
    <source>
        <dbReference type="ARBA" id="ARBA00022801"/>
    </source>
</evidence>
<dbReference type="InterPro" id="IPR000734">
    <property type="entry name" value="TAG_lipase"/>
</dbReference>
<feature type="region of interest" description="Disordered" evidence="9">
    <location>
        <begin position="39"/>
        <end position="86"/>
    </location>
</feature>
<dbReference type="Proteomes" id="UP000215335">
    <property type="component" value="Unassembled WGS sequence"/>
</dbReference>
<accession>A0A232EXD3</accession>
<feature type="transmembrane region" description="Helical" evidence="10">
    <location>
        <begin position="155"/>
        <end position="176"/>
    </location>
</feature>
<evidence type="ECO:0000256" key="5">
    <source>
        <dbReference type="ARBA" id="ARBA00022525"/>
    </source>
</evidence>
<reference evidence="12 13" key="1">
    <citation type="journal article" date="2017" name="Curr. Biol.">
        <title>The Evolution of Venom by Co-option of Single-Copy Genes.</title>
        <authorList>
            <person name="Martinson E.O."/>
            <person name="Mrinalini"/>
            <person name="Kelkar Y.D."/>
            <person name="Chang C.H."/>
            <person name="Werren J.H."/>
        </authorList>
    </citation>
    <scope>NUCLEOTIDE SEQUENCE [LARGE SCALE GENOMIC DNA]</scope>
    <source>
        <strain evidence="12 13">Alberta</strain>
        <tissue evidence="12">Whole body</tissue>
    </source>
</reference>
<dbReference type="AlphaFoldDB" id="A0A232EXD3"/>